<evidence type="ECO:0000256" key="3">
    <source>
        <dbReference type="ARBA" id="ARBA00022853"/>
    </source>
</evidence>
<keyword evidence="5 8" id="KW-0103">Bromodomain</keyword>
<dbReference type="GO" id="GO:0016586">
    <property type="term" value="C:RSC-type complex"/>
    <property type="evidence" value="ECO:0007669"/>
    <property type="project" value="InterPro"/>
</dbReference>
<dbReference type="PROSITE" id="PS00633">
    <property type="entry name" value="BROMODOMAIN_1"/>
    <property type="match status" value="1"/>
</dbReference>
<keyword evidence="7" id="KW-0539">Nucleus</keyword>
<dbReference type="PROSITE" id="PS50014">
    <property type="entry name" value="BROMODOMAIN_2"/>
    <property type="match status" value="2"/>
</dbReference>
<dbReference type="SMART" id="SM00297">
    <property type="entry name" value="BROMO"/>
    <property type="match status" value="2"/>
</dbReference>
<dbReference type="CDD" id="cd05524">
    <property type="entry name" value="Bromo_polybromo_I"/>
    <property type="match status" value="1"/>
</dbReference>
<evidence type="ECO:0000256" key="1">
    <source>
        <dbReference type="ARBA" id="ARBA00004123"/>
    </source>
</evidence>
<keyword evidence="2" id="KW-0677">Repeat</keyword>
<dbReference type="Proteomes" id="UP000265200">
    <property type="component" value="Chromosome 2"/>
</dbReference>
<feature type="domain" description="Bromo" evidence="10">
    <location>
        <begin position="66"/>
        <end position="136"/>
    </location>
</feature>
<dbReference type="InterPro" id="IPR018359">
    <property type="entry name" value="Bromodomain_CS"/>
</dbReference>
<dbReference type="Pfam" id="PF00439">
    <property type="entry name" value="Bromodomain"/>
    <property type="match status" value="2"/>
</dbReference>
<evidence type="ECO:0000256" key="7">
    <source>
        <dbReference type="ARBA" id="ARBA00023242"/>
    </source>
</evidence>
<organism evidence="11 12">
    <name type="scientific">Oryzias latipes</name>
    <name type="common">Japanese rice fish</name>
    <name type="synonym">Japanese killifish</name>
    <dbReference type="NCBI Taxonomy" id="8090"/>
    <lineage>
        <taxon>Eukaryota</taxon>
        <taxon>Metazoa</taxon>
        <taxon>Chordata</taxon>
        <taxon>Craniata</taxon>
        <taxon>Vertebrata</taxon>
        <taxon>Euteleostomi</taxon>
        <taxon>Actinopterygii</taxon>
        <taxon>Neopterygii</taxon>
        <taxon>Teleostei</taxon>
        <taxon>Neoteleostei</taxon>
        <taxon>Acanthomorphata</taxon>
        <taxon>Ovalentaria</taxon>
        <taxon>Atherinomorphae</taxon>
        <taxon>Beloniformes</taxon>
        <taxon>Adrianichthyidae</taxon>
        <taxon>Oryziinae</taxon>
        <taxon>Oryzias</taxon>
    </lineage>
</organism>
<feature type="domain" description="Bromo" evidence="10">
    <location>
        <begin position="202"/>
        <end position="272"/>
    </location>
</feature>
<proteinExistence type="predicted"/>
<feature type="region of interest" description="Disordered" evidence="9">
    <location>
        <begin position="1"/>
        <end position="40"/>
    </location>
</feature>
<dbReference type="SUPFAM" id="SSF47370">
    <property type="entry name" value="Bromodomain"/>
    <property type="match status" value="2"/>
</dbReference>
<dbReference type="GO" id="GO:0006338">
    <property type="term" value="P:chromatin remodeling"/>
    <property type="evidence" value="ECO:0007669"/>
    <property type="project" value="InterPro"/>
</dbReference>
<evidence type="ECO:0000256" key="5">
    <source>
        <dbReference type="ARBA" id="ARBA00023117"/>
    </source>
</evidence>
<name>A0A3P9HVV5_ORYLA</name>
<reference evidence="11" key="3">
    <citation type="submission" date="2025-08" db="UniProtKB">
        <authorList>
            <consortium name="Ensembl"/>
        </authorList>
    </citation>
    <scope>IDENTIFICATION</scope>
    <source>
        <strain evidence="11">HSOK</strain>
    </source>
</reference>
<evidence type="ECO:0000256" key="2">
    <source>
        <dbReference type="ARBA" id="ARBA00022737"/>
    </source>
</evidence>
<dbReference type="InterPro" id="IPR001487">
    <property type="entry name" value="Bromodomain"/>
</dbReference>
<dbReference type="Ensembl" id="ENSORLT00015032308.1">
    <property type="protein sequence ID" value="ENSORLP00015011669.1"/>
    <property type="gene ID" value="ENSORLG00015012509.1"/>
</dbReference>
<evidence type="ECO:0000256" key="6">
    <source>
        <dbReference type="ARBA" id="ARBA00023163"/>
    </source>
</evidence>
<dbReference type="FunFam" id="1.20.920.10:FF:000015">
    <property type="entry name" value="protein polybromo-1 isoform X3"/>
    <property type="match status" value="1"/>
</dbReference>
<dbReference type="PRINTS" id="PR00503">
    <property type="entry name" value="BROMODOMAIN"/>
</dbReference>
<dbReference type="Gene3D" id="1.20.920.10">
    <property type="entry name" value="Bromodomain-like"/>
    <property type="match status" value="2"/>
</dbReference>
<reference key="1">
    <citation type="journal article" date="2007" name="Nature">
        <title>The medaka draft genome and insights into vertebrate genome evolution.</title>
        <authorList>
            <person name="Kasahara M."/>
            <person name="Naruse K."/>
            <person name="Sasaki S."/>
            <person name="Nakatani Y."/>
            <person name="Qu W."/>
            <person name="Ahsan B."/>
            <person name="Yamada T."/>
            <person name="Nagayasu Y."/>
            <person name="Doi K."/>
            <person name="Kasai Y."/>
            <person name="Jindo T."/>
            <person name="Kobayashi D."/>
            <person name="Shimada A."/>
            <person name="Toyoda A."/>
            <person name="Kuroki Y."/>
            <person name="Fujiyama A."/>
            <person name="Sasaki T."/>
            <person name="Shimizu A."/>
            <person name="Asakawa S."/>
            <person name="Shimizu N."/>
            <person name="Hashimoto S."/>
            <person name="Yang J."/>
            <person name="Lee Y."/>
            <person name="Matsushima K."/>
            <person name="Sugano S."/>
            <person name="Sakaizumi M."/>
            <person name="Narita T."/>
            <person name="Ohishi K."/>
            <person name="Haga S."/>
            <person name="Ohta F."/>
            <person name="Nomoto H."/>
            <person name="Nogata K."/>
            <person name="Morishita T."/>
            <person name="Endo T."/>
            <person name="Shin-I T."/>
            <person name="Takeda H."/>
            <person name="Morishita S."/>
            <person name="Kohara Y."/>
        </authorList>
    </citation>
    <scope>NUCLEOTIDE SEQUENCE [LARGE SCALE GENOMIC DNA]</scope>
    <source>
        <strain>Hd-rR</strain>
    </source>
</reference>
<reference evidence="11" key="4">
    <citation type="submission" date="2025-09" db="UniProtKB">
        <authorList>
            <consortium name="Ensembl"/>
        </authorList>
    </citation>
    <scope>IDENTIFICATION</scope>
    <source>
        <strain evidence="11">HSOK</strain>
    </source>
</reference>
<dbReference type="FunFam" id="1.20.920.10:FF:000013">
    <property type="entry name" value="Protein polybromo-1 isoform 1"/>
    <property type="match status" value="1"/>
</dbReference>
<feature type="compositionally biased region" description="Basic residues" evidence="9">
    <location>
        <begin position="1"/>
        <end position="11"/>
    </location>
</feature>
<evidence type="ECO:0000313" key="11">
    <source>
        <dbReference type="Ensembl" id="ENSORLP00015011669.1"/>
    </source>
</evidence>
<keyword evidence="4" id="KW-0805">Transcription regulation</keyword>
<dbReference type="PANTHER" id="PTHR16062:SF19">
    <property type="entry name" value="PROTEIN POLYBROMO-1"/>
    <property type="match status" value="1"/>
</dbReference>
<evidence type="ECO:0000256" key="4">
    <source>
        <dbReference type="ARBA" id="ARBA00023015"/>
    </source>
</evidence>
<evidence type="ECO:0000313" key="12">
    <source>
        <dbReference type="Proteomes" id="UP000265200"/>
    </source>
</evidence>
<evidence type="ECO:0000256" key="9">
    <source>
        <dbReference type="SAM" id="MobiDB-lite"/>
    </source>
</evidence>
<feature type="compositionally biased region" description="Low complexity" evidence="9">
    <location>
        <begin position="12"/>
        <end position="25"/>
    </location>
</feature>
<keyword evidence="6" id="KW-0804">Transcription</keyword>
<dbReference type="InterPro" id="IPR036427">
    <property type="entry name" value="Bromodomain-like_sf"/>
</dbReference>
<dbReference type="CDD" id="cd05517">
    <property type="entry name" value="Bromo_polybromo_II"/>
    <property type="match status" value="1"/>
</dbReference>
<evidence type="ECO:0000259" key="10">
    <source>
        <dbReference type="PROSITE" id="PS50014"/>
    </source>
</evidence>
<dbReference type="PANTHER" id="PTHR16062">
    <property type="entry name" value="SWI/SNF-RELATED"/>
    <property type="match status" value="1"/>
</dbReference>
<sequence length="432" mass="49450">MSASSKKRRRASSSPCSSSAASGGADLDDASTPGRKKKRTSYIPPVDTIAVCHELFHAVRDYKDDQGRQLCELFLRVPKRRNQPDYYETVSQPIDMTKIQNKLISEEYNDVEQLTADFQLMFNNARSFYKPDSEEYQAACKLWDVYLQSKNEFVQPGDGEDEDGDDIEENPWLSAEEETPVSSLKEVLEQLLEAIVFHTDSSGRCVSEFFQKLPSKVQYPDYYAIIKEPIDLRMIAQRIQIGHYKSISAMTKDIDLMTKNAKTYNEPGSQISKDANTIKKVFIQLKTELEHAEPTSSRMLFLSRNRRSGQGGRLSGGTVALQYGSESEEDPVLSGRFWSFLSQINCVKVIAILLFVCSVTQKIKSIYCIFGIPFEYFHICDRPSSILSHLRRTSDDPEYDEDEQEKRIRNIIFGRQDKKKKVVSYINLYDIE</sequence>
<keyword evidence="3" id="KW-0156">Chromatin regulator</keyword>
<protein>
    <recommendedName>
        <fullName evidence="10">Bromo domain-containing protein</fullName>
    </recommendedName>
</protein>
<reference evidence="11 12" key="2">
    <citation type="submission" date="2017-04" db="EMBL/GenBank/DDBJ databases">
        <title>CpG methylation of centromeres and impact of large insertions on vertebrate speciation.</title>
        <authorList>
            <person name="Ichikawa K."/>
            <person name="Yoshimura J."/>
            <person name="Morishita S."/>
        </authorList>
    </citation>
    <scope>NUCLEOTIDE SEQUENCE</scope>
    <source>
        <strain evidence="11 12">HSOK</strain>
    </source>
</reference>
<comment type="subcellular location">
    <subcellularLocation>
        <location evidence="1">Nucleus</location>
    </subcellularLocation>
</comment>
<accession>A0A3P9HVV5</accession>
<evidence type="ECO:0000256" key="8">
    <source>
        <dbReference type="PROSITE-ProRule" id="PRU00035"/>
    </source>
</evidence>
<dbReference type="InterPro" id="IPR037382">
    <property type="entry name" value="Rsc/polybromo"/>
</dbReference>
<dbReference type="AlphaFoldDB" id="A0A3P9HVV5"/>